<accession>A0A5D3E0M4</accession>
<gene>
    <name evidence="1" type="ORF">E5676_scaffold1212G00330</name>
</gene>
<dbReference type="AlphaFoldDB" id="A0A5D3E0M4"/>
<protein>
    <submittedName>
        <fullName evidence="1">Uncharacterized protein</fullName>
    </submittedName>
</protein>
<name>A0A5D3E0M4_CUCMM</name>
<dbReference type="EMBL" id="SSTD01001747">
    <property type="protein sequence ID" value="TYK29268.1"/>
    <property type="molecule type" value="Genomic_DNA"/>
</dbReference>
<sequence length="286" mass="32081">MRGDSTVSDPTSTRVQSGICCQIHRSKGAIRHLYRTSLKVIQLLLGDDQTFVVRSIALVGAIRHIRRASPLAIQLLLEDDRAFVVRSTVLIEQSDIYVVLRRRRFNIYWGTIKHLLSDLSSTVLVGAIRHLCRALPSAIQLLLEDDRVFVVRSTVLIGRSDIFVVLHHQRFNFYLGDDRTFVIGSNSLVETIRHLRHASPSAIQLLLGDDWAFVVRSTLLTFAVRSTALVRAIRHLCRDKGEATSSSPFGEIEVKLYRCHLREGCKVALSTSSWKGKDGVVPSLSS</sequence>
<organism evidence="1 2">
    <name type="scientific">Cucumis melo var. makuwa</name>
    <name type="common">Oriental melon</name>
    <dbReference type="NCBI Taxonomy" id="1194695"/>
    <lineage>
        <taxon>Eukaryota</taxon>
        <taxon>Viridiplantae</taxon>
        <taxon>Streptophyta</taxon>
        <taxon>Embryophyta</taxon>
        <taxon>Tracheophyta</taxon>
        <taxon>Spermatophyta</taxon>
        <taxon>Magnoliopsida</taxon>
        <taxon>eudicotyledons</taxon>
        <taxon>Gunneridae</taxon>
        <taxon>Pentapetalae</taxon>
        <taxon>rosids</taxon>
        <taxon>fabids</taxon>
        <taxon>Cucurbitales</taxon>
        <taxon>Cucurbitaceae</taxon>
        <taxon>Benincaseae</taxon>
        <taxon>Cucumis</taxon>
    </lineage>
</organism>
<dbReference type="Proteomes" id="UP000321947">
    <property type="component" value="Unassembled WGS sequence"/>
</dbReference>
<reference evidence="1 2" key="1">
    <citation type="submission" date="2019-08" db="EMBL/GenBank/DDBJ databases">
        <title>Draft genome sequences of two oriental melons (Cucumis melo L. var makuwa).</title>
        <authorList>
            <person name="Kwon S.-Y."/>
        </authorList>
    </citation>
    <scope>NUCLEOTIDE SEQUENCE [LARGE SCALE GENOMIC DNA]</scope>
    <source>
        <strain evidence="2">cv. Chang Bougi</strain>
        <tissue evidence="1">Leaf</tissue>
    </source>
</reference>
<proteinExistence type="predicted"/>
<comment type="caution">
    <text evidence="1">The sequence shown here is derived from an EMBL/GenBank/DDBJ whole genome shotgun (WGS) entry which is preliminary data.</text>
</comment>
<evidence type="ECO:0000313" key="2">
    <source>
        <dbReference type="Proteomes" id="UP000321947"/>
    </source>
</evidence>
<evidence type="ECO:0000313" key="1">
    <source>
        <dbReference type="EMBL" id="TYK29268.1"/>
    </source>
</evidence>